<accession>A0A378VV74</accession>
<gene>
    <name evidence="1" type="ORF">NCTC11421_01030</name>
</gene>
<sequence length="43" mass="5031">MENSKRHGKLTEKYGYIVLFAELKLWTMISVTFVSGKIQEKLI</sequence>
<proteinExistence type="predicted"/>
<dbReference type="EMBL" id="UGRI01000001">
    <property type="protein sequence ID" value="SUA20925.1"/>
    <property type="molecule type" value="Genomic_DNA"/>
</dbReference>
<protein>
    <submittedName>
        <fullName evidence="1">Uncharacterized protein</fullName>
    </submittedName>
</protein>
<name>A0A378VV74_NEIGO</name>
<organism evidence="1">
    <name type="scientific">Neisseria gonorrhoeae</name>
    <dbReference type="NCBI Taxonomy" id="485"/>
    <lineage>
        <taxon>Bacteria</taxon>
        <taxon>Pseudomonadati</taxon>
        <taxon>Pseudomonadota</taxon>
        <taxon>Betaproteobacteria</taxon>
        <taxon>Neisseriales</taxon>
        <taxon>Neisseriaceae</taxon>
        <taxon>Neisseria</taxon>
    </lineage>
</organism>
<reference evidence="1" key="1">
    <citation type="submission" date="2018-06" db="EMBL/GenBank/DDBJ databases">
        <authorList>
            <consortium name="Pathogen Informatics"/>
            <person name="Doyle S."/>
        </authorList>
    </citation>
    <scope>NUCLEOTIDE SEQUENCE [LARGE SCALE GENOMIC DNA]</scope>
    <source>
        <strain evidence="1">NCTC11421</strain>
    </source>
</reference>
<dbReference type="AlphaFoldDB" id="A0A378VV74"/>
<evidence type="ECO:0000313" key="1">
    <source>
        <dbReference type="EMBL" id="SUA20925.1"/>
    </source>
</evidence>